<dbReference type="EMBL" id="CAKXAJ010025669">
    <property type="protein sequence ID" value="CAH2242605.1"/>
    <property type="molecule type" value="Genomic_DNA"/>
</dbReference>
<name>A0A8S4RZN6_9NEOP</name>
<comment type="caution">
    <text evidence="1">The sequence shown here is derived from an EMBL/GenBank/DDBJ whole genome shotgun (WGS) entry which is preliminary data.</text>
</comment>
<evidence type="ECO:0000313" key="1">
    <source>
        <dbReference type="EMBL" id="CAH2242605.1"/>
    </source>
</evidence>
<evidence type="ECO:0000313" key="2">
    <source>
        <dbReference type="Proteomes" id="UP000838756"/>
    </source>
</evidence>
<sequence length="82" mass="9159">MEFCGETCPGEHVKVPVLRLNSFRSQSCCADDESEGEESAPIFAHTVVPCNIGRPLWHSMAVWSGGRLWPWLVITLPTKTCR</sequence>
<dbReference type="AlphaFoldDB" id="A0A8S4RZN6"/>
<dbReference type="Proteomes" id="UP000838756">
    <property type="component" value="Unassembled WGS sequence"/>
</dbReference>
<keyword evidence="2" id="KW-1185">Reference proteome</keyword>
<accession>A0A8S4RZN6</accession>
<proteinExistence type="predicted"/>
<organism evidence="1 2">
    <name type="scientific">Pararge aegeria aegeria</name>
    <dbReference type="NCBI Taxonomy" id="348720"/>
    <lineage>
        <taxon>Eukaryota</taxon>
        <taxon>Metazoa</taxon>
        <taxon>Ecdysozoa</taxon>
        <taxon>Arthropoda</taxon>
        <taxon>Hexapoda</taxon>
        <taxon>Insecta</taxon>
        <taxon>Pterygota</taxon>
        <taxon>Neoptera</taxon>
        <taxon>Endopterygota</taxon>
        <taxon>Lepidoptera</taxon>
        <taxon>Glossata</taxon>
        <taxon>Ditrysia</taxon>
        <taxon>Papilionoidea</taxon>
        <taxon>Nymphalidae</taxon>
        <taxon>Satyrinae</taxon>
        <taxon>Satyrini</taxon>
        <taxon>Parargina</taxon>
        <taxon>Pararge</taxon>
    </lineage>
</organism>
<reference evidence="1" key="1">
    <citation type="submission" date="2022-03" db="EMBL/GenBank/DDBJ databases">
        <authorList>
            <person name="Lindestad O."/>
        </authorList>
    </citation>
    <scope>NUCLEOTIDE SEQUENCE</scope>
</reference>
<protein>
    <submittedName>
        <fullName evidence="1">Jg2449 protein</fullName>
    </submittedName>
</protein>
<gene>
    <name evidence="1" type="primary">jg2449</name>
    <name evidence="1" type="ORF">PAEG_LOCUS18874</name>
</gene>